<evidence type="ECO:0000313" key="1">
    <source>
        <dbReference type="EMBL" id="BES81332.1"/>
    </source>
</evidence>
<accession>A0ABM8IXL0</accession>
<organism evidence="1 2">
    <name type="scientific">Pyrodictium abyssi</name>
    <dbReference type="NCBI Taxonomy" id="54256"/>
    <lineage>
        <taxon>Archaea</taxon>
        <taxon>Thermoproteota</taxon>
        <taxon>Thermoprotei</taxon>
        <taxon>Desulfurococcales</taxon>
        <taxon>Pyrodictiaceae</taxon>
        <taxon>Pyrodictium</taxon>
    </lineage>
</organism>
<sequence>MTGVLNTELKDDVEPTQGAPLCKDINAFRSLELRAFAELNDCNIIVAYIVVPIDKHSTTLVLGCIYRVLLSIEPLSTSRPPHLVEEGILVAVERSNKQLLDVVDKIAIENVIYVYRDESLVTTVLDVNTPLERIVNENILTSINYISYFCINSLSELPSKVYDVLLGHSPA</sequence>
<reference evidence="1 2" key="1">
    <citation type="submission" date="2023-09" db="EMBL/GenBank/DDBJ databases">
        <title>Pyrofollis japonicus gen. nov. sp. nov., a novel member of the family Pyrodictiaceae isolated from the Iheya North hydrothermal field.</title>
        <authorList>
            <person name="Miyazaki U."/>
            <person name="Sanari M."/>
            <person name="Tame A."/>
            <person name="Kitajima M."/>
            <person name="Okamoto A."/>
            <person name="Sawayama S."/>
            <person name="Miyazaki J."/>
            <person name="Takai K."/>
            <person name="Nakagawa S."/>
        </authorList>
    </citation>
    <scope>NUCLEOTIDE SEQUENCE [LARGE SCALE GENOMIC DNA]</scope>
    <source>
        <strain evidence="1 2">AV2</strain>
    </source>
</reference>
<name>A0ABM8IXL0_9CREN</name>
<proteinExistence type="predicted"/>
<dbReference type="EMBL" id="AP028907">
    <property type="protein sequence ID" value="BES81332.1"/>
    <property type="molecule type" value="Genomic_DNA"/>
</dbReference>
<evidence type="ECO:0000313" key="2">
    <source>
        <dbReference type="Proteomes" id="UP001341135"/>
    </source>
</evidence>
<dbReference type="Proteomes" id="UP001341135">
    <property type="component" value="Chromosome"/>
</dbReference>
<keyword evidence="2" id="KW-1185">Reference proteome</keyword>
<protein>
    <submittedName>
        <fullName evidence="1">Uncharacterized protein</fullName>
    </submittedName>
</protein>
<gene>
    <name evidence="1" type="ORF">PABY_08990</name>
</gene>